<dbReference type="SUPFAM" id="SSF140453">
    <property type="entry name" value="EsxAB dimer-like"/>
    <property type="match status" value="1"/>
</dbReference>
<gene>
    <name evidence="1" type="ORF">JAV76_00250</name>
</gene>
<evidence type="ECO:0000313" key="1">
    <source>
        <dbReference type="EMBL" id="MBI9113440.1"/>
    </source>
</evidence>
<evidence type="ECO:0000313" key="2">
    <source>
        <dbReference type="Proteomes" id="UP000602087"/>
    </source>
</evidence>
<comment type="caution">
    <text evidence="1">The sequence shown here is derived from an EMBL/GenBank/DDBJ whole genome shotgun (WGS) entry which is preliminary data.</text>
</comment>
<accession>A0A934M8D0</accession>
<keyword evidence="2" id="KW-1185">Reference proteome</keyword>
<dbReference type="Proteomes" id="UP000602087">
    <property type="component" value="Unassembled WGS sequence"/>
</dbReference>
<proteinExistence type="predicted"/>
<dbReference type="AlphaFoldDB" id="A0A934M8D0"/>
<dbReference type="EMBL" id="JAEINH010000001">
    <property type="protein sequence ID" value="MBI9113440.1"/>
    <property type="molecule type" value="Genomic_DNA"/>
</dbReference>
<sequence length="98" mass="10020">MTGEVAVDPEALDHLAARLENAASDLRDSGSSTPAVSLSGLGASALTALDHLATNAANLCEILEGAAAGVRETRDEYVVTDDAWAASLQSLGKRVGNR</sequence>
<organism evidence="1 2">
    <name type="scientific">Sanguibacter suaedae</name>
    <dbReference type="NCBI Taxonomy" id="2795737"/>
    <lineage>
        <taxon>Bacteria</taxon>
        <taxon>Bacillati</taxon>
        <taxon>Actinomycetota</taxon>
        <taxon>Actinomycetes</taxon>
        <taxon>Micrococcales</taxon>
        <taxon>Sanguibacteraceae</taxon>
        <taxon>Sanguibacter</taxon>
    </lineage>
</organism>
<protein>
    <submittedName>
        <fullName evidence="1">Uncharacterized protein</fullName>
    </submittedName>
</protein>
<name>A0A934M8D0_9MICO</name>
<dbReference type="InterPro" id="IPR036689">
    <property type="entry name" value="ESAT-6-like_sf"/>
</dbReference>
<reference evidence="1" key="1">
    <citation type="submission" date="2020-12" db="EMBL/GenBank/DDBJ databases">
        <title>Sanguibacter suaedae sp. nov., isolated from Suaeda aralocaspica.</title>
        <authorList>
            <person name="Ma Q."/>
        </authorList>
    </citation>
    <scope>NUCLEOTIDE SEQUENCE</scope>
    <source>
        <strain evidence="1">YZGR15</strain>
    </source>
</reference>